<evidence type="ECO:0000259" key="3">
    <source>
        <dbReference type="PROSITE" id="PS51038"/>
    </source>
</evidence>
<organism evidence="4 5">
    <name type="scientific">Phoenix dactylifera</name>
    <name type="common">Date palm</name>
    <dbReference type="NCBI Taxonomy" id="42345"/>
    <lineage>
        <taxon>Eukaryota</taxon>
        <taxon>Viridiplantae</taxon>
        <taxon>Streptophyta</taxon>
        <taxon>Embryophyta</taxon>
        <taxon>Tracheophyta</taxon>
        <taxon>Spermatophyta</taxon>
        <taxon>Magnoliopsida</taxon>
        <taxon>Liliopsida</taxon>
        <taxon>Arecaceae</taxon>
        <taxon>Coryphoideae</taxon>
        <taxon>Phoeniceae</taxon>
        <taxon>Phoenix</taxon>
    </lineage>
</organism>
<dbReference type="RefSeq" id="XP_017700248.2">
    <property type="nucleotide sequence ID" value="XM_017844759.3"/>
</dbReference>
<dbReference type="SMART" id="SM00743">
    <property type="entry name" value="Agenet"/>
    <property type="match status" value="2"/>
</dbReference>
<name>A0A8B7MVI8_PHODC</name>
<feature type="region of interest" description="Disordered" evidence="1">
    <location>
        <begin position="34"/>
        <end position="54"/>
    </location>
</feature>
<dbReference type="PANTHER" id="PTHR31917">
    <property type="entry name" value="AGENET DOMAIN-CONTAINING PROTEIN-RELATED"/>
    <property type="match status" value="1"/>
</dbReference>
<keyword evidence="2" id="KW-0472">Membrane</keyword>
<dbReference type="KEGG" id="pda:103715349"/>
<dbReference type="CDD" id="cd20405">
    <property type="entry name" value="Tudor_Agenet_AtDUF_rpt1_3"/>
    <property type="match status" value="1"/>
</dbReference>
<dbReference type="AlphaFoldDB" id="A0A8B7MVI8"/>
<protein>
    <submittedName>
        <fullName evidence="5">Uncharacterized protein LOC103715349 isoform X1</fullName>
    </submittedName>
</protein>
<dbReference type="Proteomes" id="UP000228380">
    <property type="component" value="Chromosome 8"/>
</dbReference>
<keyword evidence="2" id="KW-0812">Transmembrane</keyword>
<dbReference type="OrthoDB" id="1883212at2759"/>
<dbReference type="GO" id="GO:0003682">
    <property type="term" value="F:chromatin binding"/>
    <property type="evidence" value="ECO:0007669"/>
    <property type="project" value="InterPro"/>
</dbReference>
<dbReference type="Pfam" id="PF01426">
    <property type="entry name" value="BAH"/>
    <property type="match status" value="1"/>
</dbReference>
<dbReference type="Gene3D" id="2.30.30.490">
    <property type="match status" value="1"/>
</dbReference>
<evidence type="ECO:0000313" key="5">
    <source>
        <dbReference type="RefSeq" id="XP_017700248.2"/>
    </source>
</evidence>
<keyword evidence="2" id="KW-1133">Transmembrane helix</keyword>
<dbReference type="GeneID" id="103715349"/>
<dbReference type="Pfam" id="PF05641">
    <property type="entry name" value="Agenet"/>
    <property type="match status" value="1"/>
</dbReference>
<proteinExistence type="predicted"/>
<feature type="domain" description="BAH" evidence="3">
    <location>
        <begin position="197"/>
        <end position="314"/>
    </location>
</feature>
<keyword evidence="4" id="KW-1185">Reference proteome</keyword>
<reference evidence="4" key="1">
    <citation type="journal article" date="2019" name="Nat. Commun.">
        <title>Genome-wide association mapping of date palm fruit traits.</title>
        <authorList>
            <person name="Hazzouri K.M."/>
            <person name="Gros-Balthazard M."/>
            <person name="Flowers J.M."/>
            <person name="Copetti D."/>
            <person name="Lemansour A."/>
            <person name="Lebrun M."/>
            <person name="Masmoudi K."/>
            <person name="Ferrand S."/>
            <person name="Dhar M.I."/>
            <person name="Fresquez Z.A."/>
            <person name="Rosas U."/>
            <person name="Zhang J."/>
            <person name="Talag J."/>
            <person name="Lee S."/>
            <person name="Kudrna D."/>
            <person name="Powell R.F."/>
            <person name="Leitch I.J."/>
            <person name="Krueger R.R."/>
            <person name="Wing R.A."/>
            <person name="Amiri K.M.A."/>
            <person name="Purugganan M.D."/>
        </authorList>
    </citation>
    <scope>NUCLEOTIDE SEQUENCE [LARGE SCALE GENOMIC DNA]</scope>
    <source>
        <strain evidence="4">cv. Khalas</strain>
    </source>
</reference>
<feature type="transmembrane region" description="Helical" evidence="2">
    <location>
        <begin position="63"/>
        <end position="85"/>
    </location>
</feature>
<dbReference type="InterPro" id="IPR014002">
    <property type="entry name" value="Agenet_dom_plant"/>
</dbReference>
<dbReference type="InterPro" id="IPR001025">
    <property type="entry name" value="BAH_dom"/>
</dbReference>
<evidence type="ECO:0000313" key="4">
    <source>
        <dbReference type="Proteomes" id="UP000228380"/>
    </source>
</evidence>
<dbReference type="PROSITE" id="PS51038">
    <property type="entry name" value="BAH"/>
    <property type="match status" value="1"/>
</dbReference>
<dbReference type="InterPro" id="IPR008395">
    <property type="entry name" value="Agenet-like_dom"/>
</dbReference>
<feature type="region of interest" description="Disordered" evidence="1">
    <location>
        <begin position="661"/>
        <end position="681"/>
    </location>
</feature>
<dbReference type="InterPro" id="IPR043151">
    <property type="entry name" value="BAH_sf"/>
</dbReference>
<evidence type="ECO:0000256" key="2">
    <source>
        <dbReference type="SAM" id="Phobius"/>
    </source>
</evidence>
<dbReference type="PANTHER" id="PTHR31917:SF58">
    <property type="entry name" value="AGENET AND BROMO-ADJACENT HOMOLOGY (BAH) DOMAIN-CONTAINING PROTEIN"/>
    <property type="match status" value="1"/>
</dbReference>
<gene>
    <name evidence="5" type="primary">LOC103715349</name>
</gene>
<dbReference type="SMART" id="SM00439">
    <property type="entry name" value="BAH"/>
    <property type="match status" value="1"/>
</dbReference>
<reference evidence="5" key="2">
    <citation type="submission" date="2025-08" db="UniProtKB">
        <authorList>
            <consortium name="RefSeq"/>
        </authorList>
    </citation>
    <scope>IDENTIFICATION</scope>
    <source>
        <tissue evidence="5">Young leaves</tissue>
    </source>
</reference>
<sequence length="728" mass="81861">MGRGGGVEGQGAEGGALLPPGCCGRDRSCGGGSREERAPHVLRRPGPVPPVAPRAAAEKPPSCLLVALLALFVLRLLAVVVLWAFLEVAVTEGGRQLALFPCLGFGGMAKWYLTSRKLPNKMRPKQKYVVCYSTSYGSSMVDRVSDNEVAELTYIPTSKGHSLGKMGHHSKEFTWLGSAWNCRKRRKHYRSFCRNGVTISVHDFVYVMTEENKRLVAYVEDLYEDLRDNNMVVIRWFHKVDEVGIVLPPDVNDREIFFSLCLQDFSIECIDGLAAVLSAQHFEKFQNEATHSNWEPYLCCRLIDNDDLKPFDITQVQGYWSQELLRSMFTSSLKLRLKINRRGSSLDGDGNGHIPRCGLKKKHRLSNGAIDCAGTVARDMNKKRILGASNKVERHISSTASAPGLLRMELWKQQIQQQISPGCHVEVLSQDSGIRGCWFRCDILKRHHDKVKVRYQDVQDADGNGNLGEWVLLSRVAAADKLGIRLFGRPMVRPSPSERGRLSCSFDIGAVVDAWWHDGWWEGLVIRKESEGQIHVYFSGEKRVSIFSQCDLRPSQDWINNKWNRIKDRKDIVSSLLSDLEHENPGLFGAEGIPIRSPDTVRLSETEAQTGSTKPEGIVESKLIPHGDYWMLKAEVPYLAKECHWDGLKWCSSKKRKRRELASYGPDHSKRQCRVSSINNSRKGEEQSNACKLFMLPKSLTVDHDNCKIGGDPLFSASMTHSSLVISR</sequence>
<accession>A0A8B7MVI8</accession>
<evidence type="ECO:0000256" key="1">
    <source>
        <dbReference type="SAM" id="MobiDB-lite"/>
    </source>
</evidence>
<dbReference type="CDD" id="cd04721">
    <property type="entry name" value="BAH_plant_1"/>
    <property type="match status" value="1"/>
</dbReference>